<keyword evidence="1" id="KW-0812">Transmembrane</keyword>
<name>A0A1F5ER43_9BACT</name>
<dbReference type="Proteomes" id="UP000185891">
    <property type="component" value="Unassembled WGS sequence"/>
</dbReference>
<evidence type="ECO:0000313" key="2">
    <source>
        <dbReference type="EMBL" id="OGD69644.1"/>
    </source>
</evidence>
<organism evidence="2 3">
    <name type="scientific">Candidatus Campbellbacteria bacterium RIFCSPHIGHO2_12_FULL_35_10</name>
    <dbReference type="NCBI Taxonomy" id="1797578"/>
    <lineage>
        <taxon>Bacteria</taxon>
        <taxon>Candidatus Campbelliibacteriota</taxon>
    </lineage>
</organism>
<dbReference type="EMBL" id="MFAA01000003">
    <property type="protein sequence ID" value="OGD69644.1"/>
    <property type="molecule type" value="Genomic_DNA"/>
</dbReference>
<feature type="transmembrane region" description="Helical" evidence="1">
    <location>
        <begin position="110"/>
        <end position="135"/>
    </location>
</feature>
<proteinExistence type="predicted"/>
<evidence type="ECO:0000313" key="3">
    <source>
        <dbReference type="Proteomes" id="UP000185891"/>
    </source>
</evidence>
<accession>A0A1F5ER43</accession>
<protein>
    <submittedName>
        <fullName evidence="2">Uncharacterized protein</fullName>
    </submittedName>
</protein>
<dbReference type="AlphaFoldDB" id="A0A1F5ER43"/>
<keyword evidence="1" id="KW-0472">Membrane</keyword>
<evidence type="ECO:0000256" key="1">
    <source>
        <dbReference type="SAM" id="Phobius"/>
    </source>
</evidence>
<gene>
    <name evidence="2" type="ORF">A3E89_02410</name>
</gene>
<feature type="transmembrane region" description="Helical" evidence="1">
    <location>
        <begin position="34"/>
        <end position="59"/>
    </location>
</feature>
<comment type="caution">
    <text evidence="2">The sequence shown here is derived from an EMBL/GenBank/DDBJ whole genome shotgun (WGS) entry which is preliminary data.</text>
</comment>
<reference evidence="2 3" key="1">
    <citation type="journal article" date="2016" name="Nat. Commun.">
        <title>Thousands of microbial genomes shed light on interconnected biogeochemical processes in an aquifer system.</title>
        <authorList>
            <person name="Anantharaman K."/>
            <person name="Brown C.T."/>
            <person name="Hug L.A."/>
            <person name="Sharon I."/>
            <person name="Castelle C.J."/>
            <person name="Probst A.J."/>
            <person name="Thomas B.C."/>
            <person name="Singh A."/>
            <person name="Wilkins M.J."/>
            <person name="Karaoz U."/>
            <person name="Brodie E.L."/>
            <person name="Williams K.H."/>
            <person name="Hubbard S.S."/>
            <person name="Banfield J.F."/>
        </authorList>
    </citation>
    <scope>NUCLEOTIDE SEQUENCE [LARGE SCALE GENOMIC DNA]</scope>
</reference>
<feature type="transmembrane region" description="Helical" evidence="1">
    <location>
        <begin position="79"/>
        <end position="98"/>
    </location>
</feature>
<sequence>MKKEDLKNKILDVIREKEISPKPKWHFLVKDYSVWFFGIVSVLIGGVASSVVIFVLINGDWMSYRFLSDSLLEHTIKVAPYYWLLFLGIFILVADYNFKNTKEGYRYSVPKIVGLSILTSIILGLIFYSVGLAHITDYALSNRLPGYHRLNDIKKEMWNNPETGLLAGTVIPSERSDVLIVEDFDGNRWEVSISNLMPMHFIILDNVERVVFSGKFIDEGHFEACAVKPWELKGESPYIREKMFEQMEQSGMHIPSNYGSVGGGMMRRGLQDENLDERNIFWMRINNCGSPAGPKITN</sequence>
<keyword evidence="1" id="KW-1133">Transmembrane helix</keyword>